<protein>
    <submittedName>
        <fullName evidence="2">UDP-galactopyranose mutase</fullName>
    </submittedName>
</protein>
<keyword evidence="3" id="KW-1185">Reference proteome</keyword>
<feature type="domain" description="UDP-galactopyranose mutase C-terminal" evidence="1">
    <location>
        <begin position="2"/>
        <end position="174"/>
    </location>
</feature>
<dbReference type="STRING" id="1357400.HMPREF2086_00525"/>
<gene>
    <name evidence="2" type="ORF">HMPREF2086_00525</name>
</gene>
<dbReference type="Proteomes" id="UP000018731">
    <property type="component" value="Unassembled WGS sequence"/>
</dbReference>
<evidence type="ECO:0000259" key="1">
    <source>
        <dbReference type="Pfam" id="PF03275"/>
    </source>
</evidence>
<dbReference type="GO" id="GO:0005829">
    <property type="term" value="C:cytosol"/>
    <property type="evidence" value="ECO:0007669"/>
    <property type="project" value="TreeGrafter"/>
</dbReference>
<comment type="caution">
    <text evidence="2">The sequence shown here is derived from an EMBL/GenBank/DDBJ whole genome shotgun (WGS) entry which is preliminary data.</text>
</comment>
<reference evidence="2 3" key="1">
    <citation type="journal article" date="2014" name="Genome Announc.">
        <title>Draft genome sequences of six enterohepatic helicobacter species isolated from humans and one from rhesus macaques.</title>
        <authorList>
            <person name="Shen Z."/>
            <person name="Sheh A."/>
            <person name="Young S.K."/>
            <person name="Abouelliel A."/>
            <person name="Ward D.V."/>
            <person name="Earl A.M."/>
            <person name="Fox J.G."/>
        </authorList>
    </citation>
    <scope>NUCLEOTIDE SEQUENCE [LARGE SCALE GENOMIC DNA]</scope>
    <source>
        <strain evidence="2 3">MIT 99-5501</strain>
    </source>
</reference>
<dbReference type="SUPFAM" id="SSF54373">
    <property type="entry name" value="FAD-linked reductases, C-terminal domain"/>
    <property type="match status" value="1"/>
</dbReference>
<accession>V8CDU3</accession>
<name>V8CDU3_9HELI</name>
<sequence length="193" mass="22583">MRFIYDNNYFSDPYQGIPKGGYTPIFEKLLAHCEVELNTDFLSDKEYFHKIAKKIIFTGAIDSYFDYAFGALEYRSLRFEERILECENYQGVAVMNFTDLEIPYTRIIEHKHFEFVDSPSTILSIEFPLSWDISKEPFYPINDEKNAALYAKYKALSQKQSNIIFGGRLGAYQYFDMDKIISEALSLAKKELQ</sequence>
<dbReference type="PANTHER" id="PTHR21197:SF0">
    <property type="entry name" value="UDP-GALACTOPYRANOSE MUTASE"/>
    <property type="match status" value="1"/>
</dbReference>
<proteinExistence type="predicted"/>
<dbReference type="AlphaFoldDB" id="V8CDU3"/>
<dbReference type="PATRIC" id="fig|1357400.3.peg.717"/>
<dbReference type="GO" id="GO:0008767">
    <property type="term" value="F:UDP-galactopyranose mutase activity"/>
    <property type="evidence" value="ECO:0007669"/>
    <property type="project" value="InterPro"/>
</dbReference>
<evidence type="ECO:0000313" key="3">
    <source>
        <dbReference type="Proteomes" id="UP000018731"/>
    </source>
</evidence>
<dbReference type="GO" id="GO:0050660">
    <property type="term" value="F:flavin adenine dinucleotide binding"/>
    <property type="evidence" value="ECO:0007669"/>
    <property type="project" value="TreeGrafter"/>
</dbReference>
<evidence type="ECO:0000313" key="2">
    <source>
        <dbReference type="EMBL" id="ETD25190.1"/>
    </source>
</evidence>
<organism evidence="2 3">
    <name type="scientific">Helicobacter macacae MIT 99-5501</name>
    <dbReference type="NCBI Taxonomy" id="1357400"/>
    <lineage>
        <taxon>Bacteria</taxon>
        <taxon>Pseudomonadati</taxon>
        <taxon>Campylobacterota</taxon>
        <taxon>Epsilonproteobacteria</taxon>
        <taxon>Campylobacterales</taxon>
        <taxon>Helicobacteraceae</taxon>
        <taxon>Helicobacter</taxon>
    </lineage>
</organism>
<dbReference type="Pfam" id="PF03275">
    <property type="entry name" value="GLF"/>
    <property type="match status" value="1"/>
</dbReference>
<dbReference type="EMBL" id="AZJI01000001">
    <property type="protein sequence ID" value="ETD25190.1"/>
    <property type="molecule type" value="Genomic_DNA"/>
</dbReference>
<dbReference type="eggNOG" id="COG0562">
    <property type="taxonomic scope" value="Bacteria"/>
</dbReference>
<dbReference type="Gene3D" id="3.40.50.720">
    <property type="entry name" value="NAD(P)-binding Rossmann-like Domain"/>
    <property type="match status" value="2"/>
</dbReference>
<dbReference type="InterPro" id="IPR015899">
    <property type="entry name" value="UDP-GalPyranose_mutase_C"/>
</dbReference>
<dbReference type="SUPFAM" id="SSF51971">
    <property type="entry name" value="Nucleotide-binding domain"/>
    <property type="match status" value="1"/>
</dbReference>
<dbReference type="PANTHER" id="PTHR21197">
    <property type="entry name" value="UDP-GALACTOPYRANOSE MUTASE"/>
    <property type="match status" value="1"/>
</dbReference>
<dbReference type="HOGENOM" id="CLU_042118_1_0_7"/>